<dbReference type="PROSITE" id="PS00107">
    <property type="entry name" value="PROTEIN_KINASE_ATP"/>
    <property type="match status" value="1"/>
</dbReference>
<evidence type="ECO:0000256" key="4">
    <source>
        <dbReference type="ARBA" id="ARBA00022777"/>
    </source>
</evidence>
<dbReference type="GO" id="GO:0043484">
    <property type="term" value="P:regulation of RNA splicing"/>
    <property type="evidence" value="ECO:0007669"/>
    <property type="project" value="TreeGrafter"/>
</dbReference>
<dbReference type="EMBL" id="PTQR01000128">
    <property type="protein sequence ID" value="TKX18723.1"/>
    <property type="molecule type" value="Genomic_DNA"/>
</dbReference>
<keyword evidence="3 6" id="KW-0547">Nucleotide-binding</keyword>
<dbReference type="Proteomes" id="UP000308133">
    <property type="component" value="Unassembled WGS sequence"/>
</dbReference>
<dbReference type="Gene3D" id="3.30.200.20">
    <property type="entry name" value="Phosphorylase Kinase, domain 1"/>
    <property type="match status" value="1"/>
</dbReference>
<dbReference type="PANTHER" id="PTHR45646">
    <property type="entry name" value="SERINE/THREONINE-PROTEIN KINASE DOA-RELATED"/>
    <property type="match status" value="1"/>
</dbReference>
<dbReference type="GO" id="GO:0005634">
    <property type="term" value="C:nucleus"/>
    <property type="evidence" value="ECO:0007669"/>
    <property type="project" value="TreeGrafter"/>
</dbReference>
<dbReference type="Pfam" id="PF00069">
    <property type="entry name" value="Pkinase"/>
    <property type="match status" value="2"/>
</dbReference>
<dbReference type="GO" id="GO:0004674">
    <property type="term" value="F:protein serine/threonine kinase activity"/>
    <property type="evidence" value="ECO:0007669"/>
    <property type="project" value="UniProtKB-KW"/>
</dbReference>
<dbReference type="InterPro" id="IPR000719">
    <property type="entry name" value="Prot_kinase_dom"/>
</dbReference>
<evidence type="ECO:0000256" key="1">
    <source>
        <dbReference type="ARBA" id="ARBA00022527"/>
    </source>
</evidence>
<comment type="caution">
    <text evidence="8">The sequence shown here is derived from an EMBL/GenBank/DDBJ whole genome shotgun (WGS) entry which is preliminary data.</text>
</comment>
<dbReference type="PANTHER" id="PTHR45646:SF11">
    <property type="entry name" value="SERINE_THREONINE-PROTEIN KINASE DOA"/>
    <property type="match status" value="1"/>
</dbReference>
<keyword evidence="4 8" id="KW-0418">Kinase</keyword>
<reference evidence="8 9" key="1">
    <citation type="submission" date="2018-02" db="EMBL/GenBank/DDBJ databases">
        <title>Draft genome sequences of Elsinoe sp., causing black scab on jojoba.</title>
        <authorList>
            <person name="Stodart B."/>
            <person name="Jeffress S."/>
            <person name="Ash G."/>
            <person name="Arun Chinnappa K."/>
        </authorList>
    </citation>
    <scope>NUCLEOTIDE SEQUENCE [LARGE SCALE GENOMIC DNA]</scope>
    <source>
        <strain evidence="8 9">Hillstone_2</strain>
    </source>
</reference>
<evidence type="ECO:0000259" key="7">
    <source>
        <dbReference type="PROSITE" id="PS50011"/>
    </source>
</evidence>
<evidence type="ECO:0000313" key="9">
    <source>
        <dbReference type="Proteomes" id="UP000308133"/>
    </source>
</evidence>
<dbReference type="InterPro" id="IPR011009">
    <property type="entry name" value="Kinase-like_dom_sf"/>
</dbReference>
<evidence type="ECO:0000256" key="2">
    <source>
        <dbReference type="ARBA" id="ARBA00022679"/>
    </source>
</evidence>
<dbReference type="InterPro" id="IPR017441">
    <property type="entry name" value="Protein_kinase_ATP_BS"/>
</dbReference>
<gene>
    <name evidence="8" type="ORF">C1H76_9513</name>
</gene>
<feature type="domain" description="Protein kinase" evidence="7">
    <location>
        <begin position="64"/>
        <end position="419"/>
    </location>
</feature>
<evidence type="ECO:0000256" key="6">
    <source>
        <dbReference type="PROSITE-ProRule" id="PRU10141"/>
    </source>
</evidence>
<dbReference type="SUPFAM" id="SSF56112">
    <property type="entry name" value="Protein kinase-like (PK-like)"/>
    <property type="match status" value="1"/>
</dbReference>
<keyword evidence="5 6" id="KW-0067">ATP-binding</keyword>
<dbReference type="SMART" id="SM00220">
    <property type="entry name" value="S_TKc"/>
    <property type="match status" value="1"/>
</dbReference>
<protein>
    <submittedName>
        <fullName evidence="8">Serine/threonine-protein kinase-25</fullName>
    </submittedName>
</protein>
<sequence length="421" mass="46718">MSSWLRRVLPPSLGGVTKRSGRSRLASASRPLYTCDLDEEPVQNYKPGGYHPVQIGDKLDKGRYKILHKLGWGGFSTVWAARDEETGTNVALKILQAAASGEKRPRRGLQNLQYLRDHASDHPGFRHIASLRNEFQQHGPNGDHKCLVLDLTGPSIQDYINKHVDGIRLPGKLAKTFARQTLSALTCLHANGITHGDLHNNNLAIGVPSLAQASESKILASLGSPRTEPVTRTDGGALSPNVPPYVVKPSSFSSQTDDLDFTALKLVDFGASFRGTVAPTSLLNPPVIRSPEQFFGDTLDHRVDLWSMGCTLFELVSGQTPFESDNATPESIARQMLYLIRDEFPERWSEKRRALESQEAGSKASSLREWLGLLYFDSEEEVTFSKDEVERVGGLVERLLRFEPGERASADEVLRDEWFDE</sequence>
<name>A0A4U7AL42_9PEZI</name>
<dbReference type="Gene3D" id="1.10.510.10">
    <property type="entry name" value="Transferase(Phosphotransferase) domain 1"/>
    <property type="match status" value="1"/>
</dbReference>
<accession>A0A4U7AL42</accession>
<organism evidence="8 9">
    <name type="scientific">Elsinoe australis</name>
    <dbReference type="NCBI Taxonomy" id="40998"/>
    <lineage>
        <taxon>Eukaryota</taxon>
        <taxon>Fungi</taxon>
        <taxon>Dikarya</taxon>
        <taxon>Ascomycota</taxon>
        <taxon>Pezizomycotina</taxon>
        <taxon>Dothideomycetes</taxon>
        <taxon>Dothideomycetidae</taxon>
        <taxon>Myriangiales</taxon>
        <taxon>Elsinoaceae</taxon>
        <taxon>Elsinoe</taxon>
    </lineage>
</organism>
<feature type="binding site" evidence="6">
    <location>
        <position position="93"/>
    </location>
    <ligand>
        <name>ATP</name>
        <dbReference type="ChEBI" id="CHEBI:30616"/>
    </ligand>
</feature>
<dbReference type="GO" id="GO:0005524">
    <property type="term" value="F:ATP binding"/>
    <property type="evidence" value="ECO:0007669"/>
    <property type="project" value="UniProtKB-UniRule"/>
</dbReference>
<evidence type="ECO:0000313" key="8">
    <source>
        <dbReference type="EMBL" id="TKX18723.1"/>
    </source>
</evidence>
<dbReference type="AlphaFoldDB" id="A0A4U7AL42"/>
<keyword evidence="2" id="KW-0808">Transferase</keyword>
<keyword evidence="1" id="KW-0723">Serine/threonine-protein kinase</keyword>
<dbReference type="InterPro" id="IPR051175">
    <property type="entry name" value="CLK_kinases"/>
</dbReference>
<proteinExistence type="predicted"/>
<evidence type="ECO:0000256" key="3">
    <source>
        <dbReference type="ARBA" id="ARBA00022741"/>
    </source>
</evidence>
<evidence type="ECO:0000256" key="5">
    <source>
        <dbReference type="ARBA" id="ARBA00022840"/>
    </source>
</evidence>
<dbReference type="PROSITE" id="PS50011">
    <property type="entry name" value="PROTEIN_KINASE_DOM"/>
    <property type="match status" value="1"/>
</dbReference>